<keyword evidence="9 14" id="KW-1133">Transmembrane helix</keyword>
<dbReference type="PANTHER" id="PTHR12966">
    <property type="entry name" value="NADH DEHYDROGENASE UBIQUINONE 1 ALPHA SUBCOMPLEX SUBUNIT 13"/>
    <property type="match status" value="1"/>
</dbReference>
<dbReference type="EMBL" id="KQ434869">
    <property type="protein sequence ID" value="KZC09289.1"/>
    <property type="molecule type" value="Genomic_DNA"/>
</dbReference>
<dbReference type="PANTHER" id="PTHR12966:SF0">
    <property type="entry name" value="NADH DEHYDROGENASE [UBIQUINONE] 1 ALPHA SUBCOMPLEX SUBUNIT 13"/>
    <property type="match status" value="1"/>
</dbReference>
<evidence type="ECO:0000256" key="8">
    <source>
        <dbReference type="ARBA" id="ARBA00022982"/>
    </source>
</evidence>
<evidence type="ECO:0000256" key="7">
    <source>
        <dbReference type="ARBA" id="ARBA00022792"/>
    </source>
</evidence>
<evidence type="ECO:0000313" key="16">
    <source>
        <dbReference type="Proteomes" id="UP000076502"/>
    </source>
</evidence>
<accession>A0A154PBJ7</accession>
<keyword evidence="10 14" id="KW-0496">Mitochondrion</keyword>
<evidence type="ECO:0000313" key="15">
    <source>
        <dbReference type="EMBL" id="KZC09289.1"/>
    </source>
</evidence>
<gene>
    <name evidence="15" type="ORF">WN55_11029</name>
</gene>
<keyword evidence="5 14" id="KW-0679">Respiratory chain</keyword>
<comment type="function">
    <text evidence="12">Accessory subunit of the mitochondrial membrane respiratory chain NADH dehydrogenase (Complex I), that is believed not to be involved in catalysis. Complex I functions in the transfer of electrons from NADH to the respiratory chain. The immediate electron acceptor for the enzyme is believed to be ubiquinone. Involved in the interferon/all-trans-retinoic acid (IFN/RA) induced cell death. This apoptotic activity is inhibited by interaction with viral IRF1. Prevents the transactivation of STAT3 target genes. May play a role in CARD15-mediated innate mucosal responses and serve to regulate intestinal epithelial cell responses to microbes.</text>
</comment>
<dbReference type="Proteomes" id="UP000076502">
    <property type="component" value="Unassembled WGS sequence"/>
</dbReference>
<evidence type="ECO:0000256" key="6">
    <source>
        <dbReference type="ARBA" id="ARBA00022692"/>
    </source>
</evidence>
<dbReference type="GO" id="GO:0005743">
    <property type="term" value="C:mitochondrial inner membrane"/>
    <property type="evidence" value="ECO:0007669"/>
    <property type="project" value="UniProtKB-SubCell"/>
</dbReference>
<organism evidence="15 16">
    <name type="scientific">Dufourea novaeangliae</name>
    <name type="common">Sweat bee</name>
    <dbReference type="NCBI Taxonomy" id="178035"/>
    <lineage>
        <taxon>Eukaryota</taxon>
        <taxon>Metazoa</taxon>
        <taxon>Ecdysozoa</taxon>
        <taxon>Arthropoda</taxon>
        <taxon>Hexapoda</taxon>
        <taxon>Insecta</taxon>
        <taxon>Pterygota</taxon>
        <taxon>Neoptera</taxon>
        <taxon>Endopterygota</taxon>
        <taxon>Hymenoptera</taxon>
        <taxon>Apocrita</taxon>
        <taxon>Aculeata</taxon>
        <taxon>Apoidea</taxon>
        <taxon>Anthophila</taxon>
        <taxon>Halictidae</taxon>
        <taxon>Rophitinae</taxon>
        <taxon>Dufourea</taxon>
    </lineage>
</organism>
<dbReference type="OMA" id="YGIREQH"/>
<dbReference type="GO" id="GO:0045271">
    <property type="term" value="C:respiratory chain complex I"/>
    <property type="evidence" value="ECO:0007669"/>
    <property type="project" value="UniProtKB-UniRule"/>
</dbReference>
<dbReference type="Pfam" id="PF06212">
    <property type="entry name" value="GRIM-19"/>
    <property type="match status" value="1"/>
</dbReference>
<keyword evidence="11 14" id="KW-0472">Membrane</keyword>
<evidence type="ECO:0000256" key="12">
    <source>
        <dbReference type="ARBA" id="ARBA00045908"/>
    </source>
</evidence>
<keyword evidence="16" id="KW-1185">Reference proteome</keyword>
<feature type="transmembrane region" description="Helical" evidence="14">
    <location>
        <begin position="32"/>
        <end position="52"/>
    </location>
</feature>
<comment type="subunit">
    <text evidence="13">Complex I is composed of 45 different subunits. Interacts with CARD15, but not with CARD4. Interacts with STAT3, but not with STAT1, STAT2 and STAT5A. Interacts with OLFM4.</text>
</comment>
<evidence type="ECO:0000256" key="2">
    <source>
        <dbReference type="ARBA" id="ARBA00007312"/>
    </source>
</evidence>
<evidence type="ECO:0000256" key="14">
    <source>
        <dbReference type="RuleBase" id="RU368034"/>
    </source>
</evidence>
<evidence type="ECO:0000256" key="11">
    <source>
        <dbReference type="ARBA" id="ARBA00023136"/>
    </source>
</evidence>
<evidence type="ECO:0000256" key="3">
    <source>
        <dbReference type="ARBA" id="ARBA00018192"/>
    </source>
</evidence>
<proteinExistence type="inferred from homology"/>
<dbReference type="STRING" id="178035.A0A154PBJ7"/>
<dbReference type="InterPro" id="IPR009346">
    <property type="entry name" value="GRIM-19"/>
</dbReference>
<evidence type="ECO:0000256" key="1">
    <source>
        <dbReference type="ARBA" id="ARBA00004298"/>
    </source>
</evidence>
<reference evidence="15 16" key="1">
    <citation type="submission" date="2015-07" db="EMBL/GenBank/DDBJ databases">
        <title>The genome of Dufourea novaeangliae.</title>
        <authorList>
            <person name="Pan H."/>
            <person name="Kapheim K."/>
        </authorList>
    </citation>
    <scope>NUCLEOTIDE SEQUENCE [LARGE SCALE GENOMIC DNA]</scope>
    <source>
        <strain evidence="15">0120121106</strain>
        <tissue evidence="15">Whole body</tissue>
    </source>
</reference>
<evidence type="ECO:0000256" key="4">
    <source>
        <dbReference type="ARBA" id="ARBA00022448"/>
    </source>
</evidence>
<evidence type="ECO:0000256" key="5">
    <source>
        <dbReference type="ARBA" id="ARBA00022660"/>
    </source>
</evidence>
<keyword evidence="4 14" id="KW-0813">Transport</keyword>
<comment type="subcellular location">
    <subcellularLocation>
        <location evidence="1 14">Mitochondrion inner membrane</location>
        <topology evidence="1 14">Single-pass membrane protein</topology>
        <orientation evidence="1 14">Matrix side</orientation>
    </subcellularLocation>
</comment>
<dbReference type="AlphaFoldDB" id="A0A154PBJ7"/>
<protein>
    <recommendedName>
        <fullName evidence="3 14">NADH dehydrogenase [ubiquinone] 1 alpha subcomplex subunit 13</fullName>
    </recommendedName>
</protein>
<keyword evidence="8 14" id="KW-0249">Electron transport</keyword>
<keyword evidence="6 14" id="KW-0812">Transmembrane</keyword>
<sequence>MATAAKSGPQDMPPKGGYAPYQIERIPLRTVIGGRAGIAIFLTATISGYYLYTLEHKRVKKNELEMRSARLALMPMLTAERDRALLKHMRRMRDEEASVMKDFPGWQVGRFFEEPIFWTVAEDEFIEPTFDERMTYADPKVADIRNERVFWT</sequence>
<evidence type="ECO:0000256" key="9">
    <source>
        <dbReference type="ARBA" id="ARBA00022989"/>
    </source>
</evidence>
<comment type="similarity">
    <text evidence="2 14">Belongs to the complex I NDUFA13 subunit family.</text>
</comment>
<name>A0A154PBJ7_DUFNO</name>
<keyword evidence="15" id="KW-0830">Ubiquinone</keyword>
<keyword evidence="7 14" id="KW-0999">Mitochondrion inner membrane</keyword>
<evidence type="ECO:0000256" key="13">
    <source>
        <dbReference type="ARBA" id="ARBA00046797"/>
    </source>
</evidence>
<dbReference type="OrthoDB" id="3308at2759"/>
<evidence type="ECO:0000256" key="10">
    <source>
        <dbReference type="ARBA" id="ARBA00023128"/>
    </source>
</evidence>
<comment type="function">
    <text evidence="14">Complex I functions in the transfer of electrons from NADH to the respiratory chain. Accessory subunit of the mitochondrial membrane respiratory chain NADH dehydrogenase (Complex I), that is believed not to be involved in catalysis.</text>
</comment>